<dbReference type="Proteomes" id="UP000050911">
    <property type="component" value="Unassembled WGS sequence"/>
</dbReference>
<dbReference type="InterPro" id="IPR050763">
    <property type="entry name" value="ABC_transporter_ATP-binding"/>
</dbReference>
<dbReference type="Pfam" id="PF00005">
    <property type="entry name" value="ABC_tran"/>
    <property type="match status" value="1"/>
</dbReference>
<dbReference type="PATRIC" id="fig|1302272.5.peg.1593"/>
<comment type="similarity">
    <text evidence="1">Belongs to the ABC transporter superfamily.</text>
</comment>
<dbReference type="PANTHER" id="PTHR42711">
    <property type="entry name" value="ABC TRANSPORTER ATP-BINDING PROTEIN"/>
    <property type="match status" value="1"/>
</dbReference>
<dbReference type="OrthoDB" id="9784332at2"/>
<evidence type="ECO:0000313" key="7">
    <source>
        <dbReference type="Proteomes" id="UP000050911"/>
    </source>
</evidence>
<name>A0A0R1HNQ7_9LACO</name>
<dbReference type="EMBL" id="AZCX01000003">
    <property type="protein sequence ID" value="KRK48469.1"/>
    <property type="molecule type" value="Genomic_DNA"/>
</dbReference>
<dbReference type="InterPro" id="IPR027417">
    <property type="entry name" value="P-loop_NTPase"/>
</dbReference>
<dbReference type="GO" id="GO:0016887">
    <property type="term" value="F:ATP hydrolysis activity"/>
    <property type="evidence" value="ECO:0007669"/>
    <property type="project" value="InterPro"/>
</dbReference>
<sequence>MSNLSIHSITKTFNHGQVTANDNISTQFSPGVITALTGHNGAGKTTLLNQIMGITKPDKGSVTFAGHSFIQEPSVARSMISMMPQLHAPLTGVTLRQSIEAVSRIRGHFDGDRKSELDKVLNALKIMDWANTTGEKLSGGLQRLTSFAMTVVAPAPILLFDEPTNDVDPVRRKLIWQYLGQLAESGHIVIVVTHNLLEVDQYADRYLLLDHGHLIKDESTNLASSNRLSENVLTLTTKRPLSVDDFPKSIKVKQDSALEYEIILTHSQIIPAINWLQQRIDLSEIVTYNLAPNSLDVMYGGLTDGDK</sequence>
<dbReference type="RefSeq" id="WP_054660244.1">
    <property type="nucleotide sequence ID" value="NZ_AZCX01000003.1"/>
</dbReference>
<dbReference type="SUPFAM" id="SSF52540">
    <property type="entry name" value="P-loop containing nucleoside triphosphate hydrolases"/>
    <property type="match status" value="1"/>
</dbReference>
<dbReference type="Gene3D" id="3.40.50.300">
    <property type="entry name" value="P-loop containing nucleotide triphosphate hydrolases"/>
    <property type="match status" value="1"/>
</dbReference>
<keyword evidence="7" id="KW-1185">Reference proteome</keyword>
<dbReference type="PANTHER" id="PTHR42711:SF5">
    <property type="entry name" value="ABC TRANSPORTER ATP-BINDING PROTEIN NATA"/>
    <property type="match status" value="1"/>
</dbReference>
<evidence type="ECO:0000256" key="4">
    <source>
        <dbReference type="ARBA" id="ARBA00022840"/>
    </source>
</evidence>
<accession>A0A0R1HNQ7</accession>
<dbReference type="InterPro" id="IPR003593">
    <property type="entry name" value="AAA+_ATPase"/>
</dbReference>
<evidence type="ECO:0000256" key="2">
    <source>
        <dbReference type="ARBA" id="ARBA00022448"/>
    </source>
</evidence>
<keyword evidence="2" id="KW-0813">Transport</keyword>
<evidence type="ECO:0000259" key="5">
    <source>
        <dbReference type="PROSITE" id="PS50893"/>
    </source>
</evidence>
<reference evidence="6 7" key="1">
    <citation type="journal article" date="2015" name="Genome Announc.">
        <title>Expanding the biotechnology potential of lactobacilli through comparative genomics of 213 strains and associated genera.</title>
        <authorList>
            <person name="Sun Z."/>
            <person name="Harris H.M."/>
            <person name="McCann A."/>
            <person name="Guo C."/>
            <person name="Argimon S."/>
            <person name="Zhang W."/>
            <person name="Yang X."/>
            <person name="Jeffery I.B."/>
            <person name="Cooney J.C."/>
            <person name="Kagawa T.F."/>
            <person name="Liu W."/>
            <person name="Song Y."/>
            <person name="Salvetti E."/>
            <person name="Wrobel A."/>
            <person name="Rasinkangas P."/>
            <person name="Parkhill J."/>
            <person name="Rea M.C."/>
            <person name="O'Sullivan O."/>
            <person name="Ritari J."/>
            <person name="Douillard F.P."/>
            <person name="Paul Ross R."/>
            <person name="Yang R."/>
            <person name="Briner A.E."/>
            <person name="Felis G.E."/>
            <person name="de Vos W.M."/>
            <person name="Barrangou R."/>
            <person name="Klaenhammer T.R."/>
            <person name="Caufield P.W."/>
            <person name="Cui Y."/>
            <person name="Zhang H."/>
            <person name="O'Toole P.W."/>
        </authorList>
    </citation>
    <scope>NUCLEOTIDE SEQUENCE [LARGE SCALE GENOMIC DNA]</scope>
    <source>
        <strain evidence="6 7">JCM 15530</strain>
    </source>
</reference>
<evidence type="ECO:0000256" key="1">
    <source>
        <dbReference type="ARBA" id="ARBA00005417"/>
    </source>
</evidence>
<keyword evidence="3" id="KW-0547">Nucleotide-binding</keyword>
<dbReference type="InterPro" id="IPR003439">
    <property type="entry name" value="ABC_transporter-like_ATP-bd"/>
</dbReference>
<keyword evidence="4 6" id="KW-0067">ATP-binding</keyword>
<dbReference type="GO" id="GO:0005524">
    <property type="term" value="F:ATP binding"/>
    <property type="evidence" value="ECO:0007669"/>
    <property type="project" value="UniProtKB-KW"/>
</dbReference>
<protein>
    <submittedName>
        <fullName evidence="6">ABC transporter ATP-binding protein</fullName>
    </submittedName>
</protein>
<evidence type="ECO:0000256" key="3">
    <source>
        <dbReference type="ARBA" id="ARBA00022741"/>
    </source>
</evidence>
<gene>
    <name evidence="6" type="ORF">FC96_GL001576</name>
</gene>
<evidence type="ECO:0000313" key="6">
    <source>
        <dbReference type="EMBL" id="KRK48469.1"/>
    </source>
</evidence>
<organism evidence="6 7">
    <name type="scientific">Secundilactobacillus kimchicus JCM 15530</name>
    <dbReference type="NCBI Taxonomy" id="1302272"/>
    <lineage>
        <taxon>Bacteria</taxon>
        <taxon>Bacillati</taxon>
        <taxon>Bacillota</taxon>
        <taxon>Bacilli</taxon>
        <taxon>Lactobacillales</taxon>
        <taxon>Lactobacillaceae</taxon>
        <taxon>Secundilactobacillus</taxon>
    </lineage>
</organism>
<dbReference type="AlphaFoldDB" id="A0A0R1HNQ7"/>
<proteinExistence type="inferred from homology"/>
<comment type="caution">
    <text evidence="6">The sequence shown here is derived from an EMBL/GenBank/DDBJ whole genome shotgun (WGS) entry which is preliminary data.</text>
</comment>
<dbReference type="STRING" id="1302272.FC96_GL001576"/>
<feature type="domain" description="ABC transporter" evidence="5">
    <location>
        <begin position="4"/>
        <end position="236"/>
    </location>
</feature>
<dbReference type="PROSITE" id="PS50893">
    <property type="entry name" value="ABC_TRANSPORTER_2"/>
    <property type="match status" value="1"/>
</dbReference>
<dbReference type="SMART" id="SM00382">
    <property type="entry name" value="AAA"/>
    <property type="match status" value="1"/>
</dbReference>